<evidence type="ECO:0000256" key="4">
    <source>
        <dbReference type="ARBA" id="ARBA00022741"/>
    </source>
</evidence>
<dbReference type="PROSITE" id="PS51178">
    <property type="entry name" value="PASTA"/>
    <property type="match status" value="3"/>
</dbReference>
<sequence>MGATVTDPFVGRLVDSRYEVVSRIARGGMATVYLAVDRRLDRDVALKVMHAHLAEGTSGSDFVARFRREARTAARLTHPGLVGVYDQGVDGETSYLTMEYIDGCNLRRHIGERGALTVGDALRIGESVLDALAAAHRVGLVHRDIKPENVLLASDGRVKLADFGLARAVTEVTATTTGTVLGTVAYLAPELVVRGDSDARTDVYACGILLYEMLTGRQPFTGETPIQVAFQHVNNDVPAPSELVGWLPIEIDDAVRALAARDPDDRPVDAAAALALLRRTRAALDDDTLARHAAVAPSIVLPTATDPAETDLEAPGSDDDSRDDESVAGADDETTLIETGDGRGTTVALPIGLGVGVEVLTAPPADPPRTRHRARWVVLLAVLAALVGAGTWWYLQVGPGAYTTVPTIIGQSEAEAITILDRAGLAADPTAAFDAEAPAGEVVATDPGQGDRIRKDGTVAFTVSKGPDYVAFPEGVVGAMQADAEAALVAAGLKATYAEPEYSDTAPNTTIISATLPDGTAAEPGAQTIRDTEVRLTVSKGPEPVTITSVVGMTVADATAQLEPDRLALAPTEVYSDTVAPGLIVDQSPVAGAEGHRGDTIAVNVSKGPEFVTMPNVVSKQFDAAKAQLEKLGLTVKRENVLGGIFGTVRVQSAPADQPVKVGTEILLTVV</sequence>
<keyword evidence="10" id="KW-0472">Membrane</keyword>
<organism evidence="13 14">
    <name type="scientific">Cellulomonas terrae</name>
    <dbReference type="NCBI Taxonomy" id="311234"/>
    <lineage>
        <taxon>Bacteria</taxon>
        <taxon>Bacillati</taxon>
        <taxon>Actinomycetota</taxon>
        <taxon>Actinomycetes</taxon>
        <taxon>Micrococcales</taxon>
        <taxon>Cellulomonadaceae</taxon>
        <taxon>Cellulomonas</taxon>
    </lineage>
</organism>
<dbReference type="PROSITE" id="PS00108">
    <property type="entry name" value="PROTEIN_KINASE_ST"/>
    <property type="match status" value="1"/>
</dbReference>
<dbReference type="CDD" id="cd14014">
    <property type="entry name" value="STKc_PknB_like"/>
    <property type="match status" value="1"/>
</dbReference>
<dbReference type="GO" id="GO:0005524">
    <property type="term" value="F:ATP binding"/>
    <property type="evidence" value="ECO:0007669"/>
    <property type="project" value="UniProtKB-KW"/>
</dbReference>
<keyword evidence="10" id="KW-0812">Transmembrane</keyword>
<dbReference type="PANTHER" id="PTHR43289:SF34">
    <property type="entry name" value="SERINE_THREONINE-PROTEIN KINASE YBDM-RELATED"/>
    <property type="match status" value="1"/>
</dbReference>
<protein>
    <recommendedName>
        <fullName evidence="1">non-specific serine/threonine protein kinase</fullName>
        <ecNumber evidence="1">2.7.11.1</ecNumber>
    </recommendedName>
</protein>
<feature type="domain" description="Protein kinase" evidence="11">
    <location>
        <begin position="18"/>
        <end position="277"/>
    </location>
</feature>
<evidence type="ECO:0000313" key="14">
    <source>
        <dbReference type="Proteomes" id="UP000321049"/>
    </source>
</evidence>
<dbReference type="InterPro" id="IPR011009">
    <property type="entry name" value="Kinase-like_dom_sf"/>
</dbReference>
<feature type="transmembrane region" description="Helical" evidence="10">
    <location>
        <begin position="376"/>
        <end position="395"/>
    </location>
</feature>
<dbReference type="FunFam" id="1.10.510.10:FF:000021">
    <property type="entry name" value="Serine/threonine protein kinase"/>
    <property type="match status" value="1"/>
</dbReference>
<dbReference type="FunFam" id="3.30.200.20:FF:000035">
    <property type="entry name" value="Serine/threonine protein kinase Stk1"/>
    <property type="match status" value="1"/>
</dbReference>
<proteinExistence type="predicted"/>
<comment type="catalytic activity">
    <reaction evidence="8">
        <text>L-seryl-[protein] + ATP = O-phospho-L-seryl-[protein] + ADP + H(+)</text>
        <dbReference type="Rhea" id="RHEA:17989"/>
        <dbReference type="Rhea" id="RHEA-COMP:9863"/>
        <dbReference type="Rhea" id="RHEA-COMP:11604"/>
        <dbReference type="ChEBI" id="CHEBI:15378"/>
        <dbReference type="ChEBI" id="CHEBI:29999"/>
        <dbReference type="ChEBI" id="CHEBI:30616"/>
        <dbReference type="ChEBI" id="CHEBI:83421"/>
        <dbReference type="ChEBI" id="CHEBI:456216"/>
        <dbReference type="EC" id="2.7.11.1"/>
    </reaction>
</comment>
<evidence type="ECO:0000256" key="1">
    <source>
        <dbReference type="ARBA" id="ARBA00012513"/>
    </source>
</evidence>
<comment type="catalytic activity">
    <reaction evidence="7">
        <text>L-threonyl-[protein] + ATP = O-phospho-L-threonyl-[protein] + ADP + H(+)</text>
        <dbReference type="Rhea" id="RHEA:46608"/>
        <dbReference type="Rhea" id="RHEA-COMP:11060"/>
        <dbReference type="Rhea" id="RHEA-COMP:11605"/>
        <dbReference type="ChEBI" id="CHEBI:15378"/>
        <dbReference type="ChEBI" id="CHEBI:30013"/>
        <dbReference type="ChEBI" id="CHEBI:30616"/>
        <dbReference type="ChEBI" id="CHEBI:61977"/>
        <dbReference type="ChEBI" id="CHEBI:456216"/>
        <dbReference type="EC" id="2.7.11.1"/>
    </reaction>
</comment>
<feature type="domain" description="PASTA" evidence="12">
    <location>
        <begin position="608"/>
        <end position="671"/>
    </location>
</feature>
<dbReference type="SMART" id="SM00740">
    <property type="entry name" value="PASTA"/>
    <property type="match status" value="4"/>
</dbReference>
<keyword evidence="5 13" id="KW-0418">Kinase</keyword>
<dbReference type="EC" id="2.7.11.1" evidence="1"/>
<dbReference type="SMART" id="SM00220">
    <property type="entry name" value="S_TKc"/>
    <property type="match status" value="1"/>
</dbReference>
<comment type="caution">
    <text evidence="13">The sequence shown here is derived from an EMBL/GenBank/DDBJ whole genome shotgun (WGS) entry which is preliminary data.</text>
</comment>
<dbReference type="InterPro" id="IPR008271">
    <property type="entry name" value="Ser/Thr_kinase_AS"/>
</dbReference>
<dbReference type="GO" id="GO:0004674">
    <property type="term" value="F:protein serine/threonine kinase activity"/>
    <property type="evidence" value="ECO:0007669"/>
    <property type="project" value="UniProtKB-KW"/>
</dbReference>
<dbReference type="InterPro" id="IPR000719">
    <property type="entry name" value="Prot_kinase_dom"/>
</dbReference>
<evidence type="ECO:0000313" key="13">
    <source>
        <dbReference type="EMBL" id="GEL96955.1"/>
    </source>
</evidence>
<accession>A0A511JG91</accession>
<dbReference type="EMBL" id="BJWH01000002">
    <property type="protein sequence ID" value="GEL96955.1"/>
    <property type="molecule type" value="Genomic_DNA"/>
</dbReference>
<dbReference type="SUPFAM" id="SSF56112">
    <property type="entry name" value="Protein kinase-like (PK-like)"/>
    <property type="match status" value="1"/>
</dbReference>
<dbReference type="RefSeq" id="WP_146844544.1">
    <property type="nucleotide sequence ID" value="NZ_BJWH01000002.1"/>
</dbReference>
<evidence type="ECO:0000256" key="7">
    <source>
        <dbReference type="ARBA" id="ARBA00047899"/>
    </source>
</evidence>
<dbReference type="Pfam" id="PF00069">
    <property type="entry name" value="Pkinase"/>
    <property type="match status" value="1"/>
</dbReference>
<dbReference type="AlphaFoldDB" id="A0A511JG91"/>
<evidence type="ECO:0000256" key="10">
    <source>
        <dbReference type="SAM" id="Phobius"/>
    </source>
</evidence>
<feature type="region of interest" description="Disordered" evidence="9">
    <location>
        <begin position="300"/>
        <end position="343"/>
    </location>
</feature>
<dbReference type="Gene3D" id="3.30.200.20">
    <property type="entry name" value="Phosphorylase Kinase, domain 1"/>
    <property type="match status" value="1"/>
</dbReference>
<dbReference type="Pfam" id="PF03793">
    <property type="entry name" value="PASTA"/>
    <property type="match status" value="3"/>
</dbReference>
<dbReference type="Gene3D" id="3.30.10.20">
    <property type="match status" value="4"/>
</dbReference>
<evidence type="ECO:0000259" key="12">
    <source>
        <dbReference type="PROSITE" id="PS51178"/>
    </source>
</evidence>
<feature type="domain" description="PASTA" evidence="12">
    <location>
        <begin position="399"/>
        <end position="465"/>
    </location>
</feature>
<evidence type="ECO:0000256" key="2">
    <source>
        <dbReference type="ARBA" id="ARBA00022527"/>
    </source>
</evidence>
<dbReference type="NCBIfam" id="NF033483">
    <property type="entry name" value="PknB_PASTA_kin"/>
    <property type="match status" value="1"/>
</dbReference>
<evidence type="ECO:0000256" key="5">
    <source>
        <dbReference type="ARBA" id="ARBA00022777"/>
    </source>
</evidence>
<keyword evidence="2 13" id="KW-0723">Serine/threonine-protein kinase</keyword>
<keyword evidence="4" id="KW-0547">Nucleotide-binding</keyword>
<dbReference type="PANTHER" id="PTHR43289">
    <property type="entry name" value="MITOGEN-ACTIVATED PROTEIN KINASE KINASE KINASE 20-RELATED"/>
    <property type="match status" value="1"/>
</dbReference>
<name>A0A511JG91_9CELL</name>
<keyword evidence="3" id="KW-0808">Transferase</keyword>
<keyword evidence="6" id="KW-0067">ATP-binding</keyword>
<reference evidence="13 14" key="1">
    <citation type="submission" date="2019-07" db="EMBL/GenBank/DDBJ databases">
        <title>Whole genome shotgun sequence of Cellulomonas terrae NBRC 100819.</title>
        <authorList>
            <person name="Hosoyama A."/>
            <person name="Uohara A."/>
            <person name="Ohji S."/>
            <person name="Ichikawa N."/>
        </authorList>
    </citation>
    <scope>NUCLEOTIDE SEQUENCE [LARGE SCALE GENOMIC DNA]</scope>
    <source>
        <strain evidence="13 14">NBRC 100819</strain>
    </source>
</reference>
<dbReference type="Gene3D" id="1.10.510.10">
    <property type="entry name" value="Transferase(Phosphotransferase) domain 1"/>
    <property type="match status" value="1"/>
</dbReference>
<keyword evidence="14" id="KW-1185">Reference proteome</keyword>
<gene>
    <name evidence="13" type="ORF">CTE05_05020</name>
</gene>
<dbReference type="OrthoDB" id="9762169at2"/>
<dbReference type="CDD" id="cd06577">
    <property type="entry name" value="PASTA_pknB"/>
    <property type="match status" value="3"/>
</dbReference>
<evidence type="ECO:0000259" key="11">
    <source>
        <dbReference type="PROSITE" id="PS50011"/>
    </source>
</evidence>
<keyword evidence="10" id="KW-1133">Transmembrane helix</keyword>
<dbReference type="Proteomes" id="UP000321049">
    <property type="component" value="Unassembled WGS sequence"/>
</dbReference>
<evidence type="ECO:0000256" key="9">
    <source>
        <dbReference type="SAM" id="MobiDB-lite"/>
    </source>
</evidence>
<dbReference type="PROSITE" id="PS50011">
    <property type="entry name" value="PROTEIN_KINASE_DOM"/>
    <property type="match status" value="1"/>
</dbReference>
<dbReference type="GO" id="GO:0045717">
    <property type="term" value="P:negative regulation of fatty acid biosynthetic process"/>
    <property type="evidence" value="ECO:0007669"/>
    <property type="project" value="UniProtKB-ARBA"/>
</dbReference>
<dbReference type="InterPro" id="IPR005543">
    <property type="entry name" value="PASTA_dom"/>
</dbReference>
<evidence type="ECO:0000256" key="6">
    <source>
        <dbReference type="ARBA" id="ARBA00022840"/>
    </source>
</evidence>
<feature type="compositionally biased region" description="Acidic residues" evidence="9">
    <location>
        <begin position="308"/>
        <end position="323"/>
    </location>
</feature>
<evidence type="ECO:0000256" key="8">
    <source>
        <dbReference type="ARBA" id="ARBA00048679"/>
    </source>
</evidence>
<feature type="domain" description="PASTA" evidence="12">
    <location>
        <begin position="541"/>
        <end position="607"/>
    </location>
</feature>
<evidence type="ECO:0000256" key="3">
    <source>
        <dbReference type="ARBA" id="ARBA00022679"/>
    </source>
</evidence>